<dbReference type="Proteomes" id="UP000663882">
    <property type="component" value="Unassembled WGS sequence"/>
</dbReference>
<feature type="region of interest" description="Disordered" evidence="1">
    <location>
        <begin position="69"/>
        <end position="92"/>
    </location>
</feature>
<comment type="caution">
    <text evidence="3">The sequence shown here is derived from an EMBL/GenBank/DDBJ whole genome shotgun (WGS) entry which is preliminary data.</text>
</comment>
<feature type="transmembrane region" description="Helical" evidence="2">
    <location>
        <begin position="38"/>
        <end position="58"/>
    </location>
</feature>
<organism evidence="3 4">
    <name type="scientific">Rotaria sordida</name>
    <dbReference type="NCBI Taxonomy" id="392033"/>
    <lineage>
        <taxon>Eukaryota</taxon>
        <taxon>Metazoa</taxon>
        <taxon>Spiralia</taxon>
        <taxon>Gnathifera</taxon>
        <taxon>Rotifera</taxon>
        <taxon>Eurotatoria</taxon>
        <taxon>Bdelloidea</taxon>
        <taxon>Philodinida</taxon>
        <taxon>Philodinidae</taxon>
        <taxon>Rotaria</taxon>
    </lineage>
</organism>
<evidence type="ECO:0000256" key="1">
    <source>
        <dbReference type="SAM" id="MobiDB-lite"/>
    </source>
</evidence>
<sequence>MELNHHFPIFVQFQAFLMINIEIYYYKIDFLHINIDKKSLIVIECSSLAILYVSVAYISRDNVRNCSHSQRISSNSRKRSLKFANVKRSDHV</sequence>
<dbReference type="EMBL" id="CAJNOO010002076">
    <property type="protein sequence ID" value="CAF1233747.1"/>
    <property type="molecule type" value="Genomic_DNA"/>
</dbReference>
<keyword evidence="2" id="KW-1133">Transmembrane helix</keyword>
<evidence type="ECO:0000313" key="4">
    <source>
        <dbReference type="Proteomes" id="UP000663882"/>
    </source>
</evidence>
<dbReference type="AlphaFoldDB" id="A0A814YW25"/>
<reference evidence="3" key="1">
    <citation type="submission" date="2021-02" db="EMBL/GenBank/DDBJ databases">
        <authorList>
            <person name="Nowell W R."/>
        </authorList>
    </citation>
    <scope>NUCLEOTIDE SEQUENCE</scope>
</reference>
<gene>
    <name evidence="3" type="ORF">RFH988_LOCUS26306</name>
</gene>
<keyword evidence="2" id="KW-0812">Transmembrane</keyword>
<proteinExistence type="predicted"/>
<keyword evidence="2" id="KW-0472">Membrane</keyword>
<protein>
    <submittedName>
        <fullName evidence="3">Uncharacterized protein</fullName>
    </submittedName>
</protein>
<accession>A0A814YW25</accession>
<evidence type="ECO:0000313" key="3">
    <source>
        <dbReference type="EMBL" id="CAF1233747.1"/>
    </source>
</evidence>
<name>A0A814YW25_9BILA</name>
<feature type="transmembrane region" description="Helical" evidence="2">
    <location>
        <begin position="6"/>
        <end position="26"/>
    </location>
</feature>
<evidence type="ECO:0000256" key="2">
    <source>
        <dbReference type="SAM" id="Phobius"/>
    </source>
</evidence>